<dbReference type="AlphaFoldDB" id="A0A2H3J9M0"/>
<dbReference type="GO" id="GO:0006351">
    <property type="term" value="P:DNA-templated transcription"/>
    <property type="evidence" value="ECO:0007669"/>
    <property type="project" value="InterPro"/>
</dbReference>
<evidence type="ECO:0000313" key="5">
    <source>
        <dbReference type="EMBL" id="PCH38621.1"/>
    </source>
</evidence>
<protein>
    <recommendedName>
        <fullName evidence="4">Zn(2)-C6 fungal-type domain-containing protein</fullName>
    </recommendedName>
</protein>
<feature type="domain" description="Zn(2)-C6 fungal-type" evidence="4">
    <location>
        <begin position="31"/>
        <end position="64"/>
    </location>
</feature>
<dbReference type="CDD" id="cd12148">
    <property type="entry name" value="fungal_TF_MHR"/>
    <property type="match status" value="1"/>
</dbReference>
<feature type="region of interest" description="Disordered" evidence="3">
    <location>
        <begin position="1"/>
        <end position="28"/>
    </location>
</feature>
<keyword evidence="1" id="KW-0479">Metal-binding</keyword>
<dbReference type="Gene3D" id="4.10.240.10">
    <property type="entry name" value="Zn(2)-C6 fungal-type DNA-binding domain"/>
    <property type="match status" value="1"/>
</dbReference>
<dbReference type="PANTHER" id="PTHR46910:SF38">
    <property type="entry name" value="ZN(2)-C6 FUNGAL-TYPE DOMAIN-CONTAINING PROTEIN"/>
    <property type="match status" value="1"/>
</dbReference>
<dbReference type="SMART" id="SM00906">
    <property type="entry name" value="Fungal_trans"/>
    <property type="match status" value="1"/>
</dbReference>
<dbReference type="PROSITE" id="PS50048">
    <property type="entry name" value="ZN2_CY6_FUNGAL_2"/>
    <property type="match status" value="1"/>
</dbReference>
<dbReference type="InterPro" id="IPR036864">
    <property type="entry name" value="Zn2-C6_fun-type_DNA-bd_sf"/>
</dbReference>
<evidence type="ECO:0000256" key="1">
    <source>
        <dbReference type="ARBA" id="ARBA00022723"/>
    </source>
</evidence>
<dbReference type="STRING" id="742152.A0A2H3J9M0"/>
<name>A0A2H3J9M0_WOLCO</name>
<dbReference type="Pfam" id="PF04082">
    <property type="entry name" value="Fungal_trans"/>
    <property type="match status" value="1"/>
</dbReference>
<reference evidence="5 6" key="1">
    <citation type="journal article" date="2012" name="Science">
        <title>The Paleozoic origin of enzymatic lignin decomposition reconstructed from 31 fungal genomes.</title>
        <authorList>
            <person name="Floudas D."/>
            <person name="Binder M."/>
            <person name="Riley R."/>
            <person name="Barry K."/>
            <person name="Blanchette R.A."/>
            <person name="Henrissat B."/>
            <person name="Martinez A.T."/>
            <person name="Otillar R."/>
            <person name="Spatafora J.W."/>
            <person name="Yadav J.S."/>
            <person name="Aerts A."/>
            <person name="Benoit I."/>
            <person name="Boyd A."/>
            <person name="Carlson A."/>
            <person name="Copeland A."/>
            <person name="Coutinho P.M."/>
            <person name="de Vries R.P."/>
            <person name="Ferreira P."/>
            <person name="Findley K."/>
            <person name="Foster B."/>
            <person name="Gaskell J."/>
            <person name="Glotzer D."/>
            <person name="Gorecki P."/>
            <person name="Heitman J."/>
            <person name="Hesse C."/>
            <person name="Hori C."/>
            <person name="Igarashi K."/>
            <person name="Jurgens J.A."/>
            <person name="Kallen N."/>
            <person name="Kersten P."/>
            <person name="Kohler A."/>
            <person name="Kuees U."/>
            <person name="Kumar T.K.A."/>
            <person name="Kuo A."/>
            <person name="LaButti K."/>
            <person name="Larrondo L.F."/>
            <person name="Lindquist E."/>
            <person name="Ling A."/>
            <person name="Lombard V."/>
            <person name="Lucas S."/>
            <person name="Lundell T."/>
            <person name="Martin R."/>
            <person name="McLaughlin D.J."/>
            <person name="Morgenstern I."/>
            <person name="Morin E."/>
            <person name="Murat C."/>
            <person name="Nagy L.G."/>
            <person name="Nolan M."/>
            <person name="Ohm R.A."/>
            <person name="Patyshakuliyeva A."/>
            <person name="Rokas A."/>
            <person name="Ruiz-Duenas F.J."/>
            <person name="Sabat G."/>
            <person name="Salamov A."/>
            <person name="Samejima M."/>
            <person name="Schmutz J."/>
            <person name="Slot J.C."/>
            <person name="St John F."/>
            <person name="Stenlid J."/>
            <person name="Sun H."/>
            <person name="Sun S."/>
            <person name="Syed K."/>
            <person name="Tsang A."/>
            <person name="Wiebenga A."/>
            <person name="Young D."/>
            <person name="Pisabarro A."/>
            <person name="Eastwood D.C."/>
            <person name="Martin F."/>
            <person name="Cullen D."/>
            <person name="Grigoriev I.V."/>
            <person name="Hibbett D.S."/>
        </authorList>
    </citation>
    <scope>NUCLEOTIDE SEQUENCE [LARGE SCALE GENOMIC DNA]</scope>
    <source>
        <strain evidence="5 6">MD-104</strain>
    </source>
</reference>
<feature type="compositionally biased region" description="Low complexity" evidence="3">
    <location>
        <begin position="696"/>
        <end position="742"/>
    </location>
</feature>
<dbReference type="GO" id="GO:0008270">
    <property type="term" value="F:zinc ion binding"/>
    <property type="evidence" value="ECO:0007669"/>
    <property type="project" value="InterPro"/>
</dbReference>
<accession>A0A2H3J9M0</accession>
<proteinExistence type="predicted"/>
<feature type="compositionally biased region" description="Basic residues" evidence="3">
    <location>
        <begin position="19"/>
        <end position="28"/>
    </location>
</feature>
<evidence type="ECO:0000256" key="2">
    <source>
        <dbReference type="ARBA" id="ARBA00023242"/>
    </source>
</evidence>
<dbReference type="CDD" id="cd00067">
    <property type="entry name" value="GAL4"/>
    <property type="match status" value="1"/>
</dbReference>
<dbReference type="PROSITE" id="PS00463">
    <property type="entry name" value="ZN2_CY6_FUNGAL_1"/>
    <property type="match status" value="1"/>
</dbReference>
<feature type="compositionally biased region" description="Basic and acidic residues" evidence="3">
    <location>
        <begin position="668"/>
        <end position="677"/>
    </location>
</feature>
<dbReference type="Proteomes" id="UP000218811">
    <property type="component" value="Unassembled WGS sequence"/>
</dbReference>
<dbReference type="InterPro" id="IPR001138">
    <property type="entry name" value="Zn2Cys6_DnaBD"/>
</dbReference>
<evidence type="ECO:0000256" key="3">
    <source>
        <dbReference type="SAM" id="MobiDB-lite"/>
    </source>
</evidence>
<feature type="region of interest" description="Disordered" evidence="3">
    <location>
        <begin position="655"/>
        <end position="748"/>
    </location>
</feature>
<keyword evidence="2" id="KW-0539">Nucleus</keyword>
<dbReference type="SMART" id="SM00066">
    <property type="entry name" value="GAL4"/>
    <property type="match status" value="1"/>
</dbReference>
<dbReference type="OMA" id="CTFVDAA"/>
<sequence length="914" mass="102596">MSSRSDDDEHTGSENVNHHERKRRRLKRTQACDVCRRKKIKCDGDQKPDRRCTHCTTSNRECTYSGSTDRSLTRGYVTSLESRLEKMEQLLGQMRPEASTSVAGPSHPPPPPESDTLLYGTTTLERVSRAMYRNSDIVQKSASHVDAFNRENLDFSDDEVTDEYSLIQSLRQLRVNPDSLRFFGKSSSAMLVRTAYRTKTESGDEIHGGHQRPRFWGAHPWLMPELQREPPPHRPDCFPDDELMRTLIDSYFANVNPYHPLLHRPTFERNIENLLHLRDEGFGSTVLLVCAVGARFLDDPRVLLPGYENDPLSRGWEWYKEVHVVHKSPYSLPRLYDLQICCLTAQFMEATYSPQASWALIGVGIRLAQDVGAHRKKVYNREHRVEEELWKRAFWTLIMMDRYLSTALGRPCAMQDEDLDLDLLFECDDEYWINPDPGLSFKQPAGKPSYIAYFNNLLRLNQILACAQRTIYSSKKFRSMLGVTGPEWEERLVTELDSALNRWIDSVPDHLRWDPNREDKLFFNQSAHIYVAFYQTQIFVHRPFLQAPRKPTAQFFPSLAICTNAARSCIHILDLQFKRTKFHTFNDQISLFTSGIVLLLNIWSAKSSGVTIDTEKEMADVHTCMSNLKAGENRWHLSGRVWDVMYELTYASDLPLPQSPKPNRKRARDVGDGEHRTWMTASLPMTGHSPMSDFVESNANSPAASSSTEPPVQHQQHQASQVAWPAEIPSVSSTSSSVGSPSAQATGADATTAFSPDIQTNGVNPTAGFLPTDNAFSTLSQPAFGTLSNGFPAFSPGVSSEPSMMTPDAAPSEEGVDPVLSSMFSAPDRDVWGTLFQAIPTQGAAMQNDPLSVDSSLQGAADLTGGAPEAGQSGTNNLMAMWSSMPTNFDWRDWDAYISHMNDFMGGEAGPGPG</sequence>
<organism evidence="5 6">
    <name type="scientific">Wolfiporia cocos (strain MD-104)</name>
    <name type="common">Brown rot fungus</name>
    <dbReference type="NCBI Taxonomy" id="742152"/>
    <lineage>
        <taxon>Eukaryota</taxon>
        <taxon>Fungi</taxon>
        <taxon>Dikarya</taxon>
        <taxon>Basidiomycota</taxon>
        <taxon>Agaricomycotina</taxon>
        <taxon>Agaricomycetes</taxon>
        <taxon>Polyporales</taxon>
        <taxon>Phaeolaceae</taxon>
        <taxon>Wolfiporia</taxon>
    </lineage>
</organism>
<dbReference type="EMBL" id="KB467942">
    <property type="protein sequence ID" value="PCH38621.1"/>
    <property type="molecule type" value="Genomic_DNA"/>
</dbReference>
<dbReference type="InterPro" id="IPR007219">
    <property type="entry name" value="XnlR_reg_dom"/>
</dbReference>
<feature type="region of interest" description="Disordered" evidence="3">
    <location>
        <begin position="94"/>
        <end position="116"/>
    </location>
</feature>
<evidence type="ECO:0000259" key="4">
    <source>
        <dbReference type="PROSITE" id="PS50048"/>
    </source>
</evidence>
<feature type="compositionally biased region" description="Basic and acidic residues" evidence="3">
    <location>
        <begin position="1"/>
        <end position="18"/>
    </location>
</feature>
<dbReference type="Pfam" id="PF00172">
    <property type="entry name" value="Zn_clus"/>
    <property type="match status" value="1"/>
</dbReference>
<gene>
    <name evidence="5" type="ORF">WOLCODRAFT_161707</name>
</gene>
<dbReference type="GO" id="GO:0000981">
    <property type="term" value="F:DNA-binding transcription factor activity, RNA polymerase II-specific"/>
    <property type="evidence" value="ECO:0007669"/>
    <property type="project" value="InterPro"/>
</dbReference>
<dbReference type="OrthoDB" id="4456959at2759"/>
<dbReference type="InterPro" id="IPR050987">
    <property type="entry name" value="AtrR-like"/>
</dbReference>
<dbReference type="PANTHER" id="PTHR46910">
    <property type="entry name" value="TRANSCRIPTION FACTOR PDR1"/>
    <property type="match status" value="1"/>
</dbReference>
<dbReference type="SUPFAM" id="SSF57701">
    <property type="entry name" value="Zn2/Cys6 DNA-binding domain"/>
    <property type="match status" value="1"/>
</dbReference>
<keyword evidence="6" id="KW-1185">Reference proteome</keyword>
<evidence type="ECO:0000313" key="6">
    <source>
        <dbReference type="Proteomes" id="UP000218811"/>
    </source>
</evidence>
<dbReference type="GO" id="GO:0003677">
    <property type="term" value="F:DNA binding"/>
    <property type="evidence" value="ECO:0007669"/>
    <property type="project" value="InterPro"/>
</dbReference>